<evidence type="ECO:0000259" key="12">
    <source>
        <dbReference type="Pfam" id="PF01979"/>
    </source>
</evidence>
<comment type="pathway">
    <text evidence="2">Purine metabolism; guanine degradation; xanthine from guanine: step 1/1.</text>
</comment>
<sequence>MYTLYYGNIVHTPKLGSIEILLNHYVGINAQGTIEFVKKASSKDEALELVKSGGNVKDEEVSFVDNSHKLASFLMPGFIDTHIHASQYPNIGIGSDLPLLDWLNNHTFALELKLDGSEEGKRLARDIYNKVLDRTLSNGTTCASYFTTVNTETTEIFADLAAEKGQRAFVGKVCMDCNDSFPSYQETLEETVANMKRLVDHCHKLESKGVYRSLVCPIVTPRFAPVCLRELLTELGQMVKQYDLPVQSHVSENKDEISWVQSLFPECPNYTSVYDKFGLLNERTILAHGIHLTGPELELIKSKKTSLAHCPSSNTFITSGEAPVKKYLYEDGINISLGTDLAGGYEQSILGVARALVMVSHHLAMDAEKDCKIGVAEALYMATVGGAKACNLGNAVGTLEAGKKFDAQLIDLDVPGTNVDVFDFQRPDSNDKPEAVQDKILNLLYKWVFAGDDRNCVRVWCNGRVVVDKRKSV</sequence>
<evidence type="ECO:0000256" key="8">
    <source>
        <dbReference type="ARBA" id="ARBA00051148"/>
    </source>
</evidence>
<dbReference type="FunFam" id="3.20.20.140:FF:000022">
    <property type="entry name" value="Guanine deaminase"/>
    <property type="match status" value="1"/>
</dbReference>
<evidence type="ECO:0000256" key="2">
    <source>
        <dbReference type="ARBA" id="ARBA00004984"/>
    </source>
</evidence>
<dbReference type="Gene3D" id="3.20.20.140">
    <property type="entry name" value="Metal-dependent hydrolases"/>
    <property type="match status" value="1"/>
</dbReference>
<dbReference type="PANTHER" id="PTHR11271">
    <property type="entry name" value="GUANINE DEAMINASE"/>
    <property type="match status" value="1"/>
</dbReference>
<dbReference type="SUPFAM" id="SSF51556">
    <property type="entry name" value="Metallo-dependent hydrolases"/>
    <property type="match status" value="1"/>
</dbReference>
<evidence type="ECO:0000256" key="9">
    <source>
        <dbReference type="ARBA" id="ARBA00056079"/>
    </source>
</evidence>
<accession>A0A2P7YTJ6</accession>
<evidence type="ECO:0000256" key="11">
    <source>
        <dbReference type="ARBA" id="ARBA00083147"/>
    </source>
</evidence>
<dbReference type="OrthoDB" id="194468at2759"/>
<dbReference type="GO" id="GO:0005829">
    <property type="term" value="C:cytosol"/>
    <property type="evidence" value="ECO:0007669"/>
    <property type="project" value="TreeGrafter"/>
</dbReference>
<keyword evidence="5" id="KW-0479">Metal-binding</keyword>
<gene>
    <name evidence="13" type="ORF">C7M61_001866</name>
</gene>
<dbReference type="Proteomes" id="UP000241107">
    <property type="component" value="Unassembled WGS sequence"/>
</dbReference>
<dbReference type="Gene3D" id="2.30.40.10">
    <property type="entry name" value="Urease, subunit C, domain 1"/>
    <property type="match status" value="1"/>
</dbReference>
<comment type="function">
    <text evidence="9">Catalyzes the hydrolytic deamination of guanine, producing xanthine and ammonia.</text>
</comment>
<comment type="caution">
    <text evidence="13">The sequence shown here is derived from an EMBL/GenBank/DDBJ whole genome shotgun (WGS) entry which is preliminary data.</text>
</comment>
<comment type="similarity">
    <text evidence="3">Belongs to the metallo-dependent hydrolases superfamily. ATZ/TRZ family.</text>
</comment>
<dbReference type="EMBL" id="PYFQ01000003">
    <property type="protein sequence ID" value="PSK39262.1"/>
    <property type="molecule type" value="Genomic_DNA"/>
</dbReference>
<dbReference type="InterPro" id="IPR051607">
    <property type="entry name" value="Metallo-dep_hydrolases"/>
</dbReference>
<evidence type="ECO:0000313" key="14">
    <source>
        <dbReference type="Proteomes" id="UP000241107"/>
    </source>
</evidence>
<dbReference type="Pfam" id="PF01979">
    <property type="entry name" value="Amidohydro_1"/>
    <property type="match status" value="1"/>
</dbReference>
<evidence type="ECO:0000256" key="10">
    <source>
        <dbReference type="ARBA" id="ARBA00069860"/>
    </source>
</evidence>
<name>A0A2P7YTJ6_9ASCO</name>
<dbReference type="AlphaFoldDB" id="A0A2P7YTJ6"/>
<dbReference type="STRING" id="418784.A0A2P7YTJ6"/>
<dbReference type="SUPFAM" id="SSF51338">
    <property type="entry name" value="Composite domain of metallo-dependent hydrolases"/>
    <property type="match status" value="1"/>
</dbReference>
<comment type="catalytic activity">
    <reaction evidence="8">
        <text>guanine + H2O + H(+) = xanthine + NH4(+)</text>
        <dbReference type="Rhea" id="RHEA:14665"/>
        <dbReference type="ChEBI" id="CHEBI:15377"/>
        <dbReference type="ChEBI" id="CHEBI:15378"/>
        <dbReference type="ChEBI" id="CHEBI:16235"/>
        <dbReference type="ChEBI" id="CHEBI:17712"/>
        <dbReference type="ChEBI" id="CHEBI:28938"/>
        <dbReference type="EC" id="3.5.4.3"/>
    </reaction>
</comment>
<feature type="domain" description="Amidohydrolase-related" evidence="12">
    <location>
        <begin position="73"/>
        <end position="466"/>
    </location>
</feature>
<dbReference type="GO" id="GO:0008892">
    <property type="term" value="F:guanine deaminase activity"/>
    <property type="evidence" value="ECO:0007669"/>
    <property type="project" value="UniProtKB-EC"/>
</dbReference>
<keyword evidence="14" id="KW-1185">Reference proteome</keyword>
<dbReference type="RefSeq" id="XP_024714399.1">
    <property type="nucleotide sequence ID" value="XM_024857263.1"/>
</dbReference>
<protein>
    <recommendedName>
        <fullName evidence="10">Probable guanine deaminase</fullName>
        <ecNumber evidence="4">3.5.4.3</ecNumber>
    </recommendedName>
    <alternativeName>
        <fullName evidence="11">Guanine aminohydrolase</fullName>
    </alternativeName>
</protein>
<evidence type="ECO:0000256" key="5">
    <source>
        <dbReference type="ARBA" id="ARBA00022723"/>
    </source>
</evidence>
<evidence type="ECO:0000256" key="7">
    <source>
        <dbReference type="ARBA" id="ARBA00022833"/>
    </source>
</evidence>
<dbReference type="GO" id="GO:0006147">
    <property type="term" value="P:guanine catabolic process"/>
    <property type="evidence" value="ECO:0007669"/>
    <property type="project" value="EnsemblFungi"/>
</dbReference>
<keyword evidence="6" id="KW-0378">Hydrolase</keyword>
<dbReference type="GeneID" id="36565256"/>
<keyword evidence="7" id="KW-0862">Zinc</keyword>
<evidence type="ECO:0000256" key="1">
    <source>
        <dbReference type="ARBA" id="ARBA00001947"/>
    </source>
</evidence>
<evidence type="ECO:0000256" key="3">
    <source>
        <dbReference type="ARBA" id="ARBA00006745"/>
    </source>
</evidence>
<dbReference type="InterPro" id="IPR032466">
    <property type="entry name" value="Metal_Hydrolase"/>
</dbReference>
<evidence type="ECO:0000256" key="4">
    <source>
        <dbReference type="ARBA" id="ARBA00012781"/>
    </source>
</evidence>
<reference evidence="13 14" key="1">
    <citation type="submission" date="2018-03" db="EMBL/GenBank/DDBJ databases">
        <title>Candida pseudohaemulonii genome assembly and annotation.</title>
        <authorList>
            <person name="Munoz J.F."/>
            <person name="Gade L.G."/>
            <person name="Chow N.A."/>
            <person name="Litvintseva A.P."/>
            <person name="Loparev V.N."/>
            <person name="Cuomo C.A."/>
        </authorList>
    </citation>
    <scope>NUCLEOTIDE SEQUENCE [LARGE SCALE GENOMIC DNA]</scope>
    <source>
        <strain evidence="13 14">B12108</strain>
    </source>
</reference>
<dbReference type="PANTHER" id="PTHR11271:SF6">
    <property type="entry name" value="GUANINE DEAMINASE"/>
    <property type="match status" value="1"/>
</dbReference>
<evidence type="ECO:0000313" key="13">
    <source>
        <dbReference type="EMBL" id="PSK39262.1"/>
    </source>
</evidence>
<dbReference type="InterPro" id="IPR006680">
    <property type="entry name" value="Amidohydro-rel"/>
</dbReference>
<dbReference type="EC" id="3.5.4.3" evidence="4"/>
<dbReference type="VEuPathDB" id="FungiDB:C7M61_001866"/>
<dbReference type="GO" id="GO:0008270">
    <property type="term" value="F:zinc ion binding"/>
    <property type="evidence" value="ECO:0007669"/>
    <property type="project" value="TreeGrafter"/>
</dbReference>
<evidence type="ECO:0000256" key="6">
    <source>
        <dbReference type="ARBA" id="ARBA00022801"/>
    </source>
</evidence>
<organism evidence="13 14">
    <name type="scientific">Candidozyma pseudohaemuli</name>
    <dbReference type="NCBI Taxonomy" id="418784"/>
    <lineage>
        <taxon>Eukaryota</taxon>
        <taxon>Fungi</taxon>
        <taxon>Dikarya</taxon>
        <taxon>Ascomycota</taxon>
        <taxon>Saccharomycotina</taxon>
        <taxon>Pichiomycetes</taxon>
        <taxon>Metschnikowiaceae</taxon>
        <taxon>Candidozyma</taxon>
    </lineage>
</organism>
<comment type="cofactor">
    <cofactor evidence="1">
        <name>Zn(2+)</name>
        <dbReference type="ChEBI" id="CHEBI:29105"/>
    </cofactor>
</comment>
<dbReference type="InterPro" id="IPR011059">
    <property type="entry name" value="Metal-dep_hydrolase_composite"/>
</dbReference>
<proteinExistence type="inferred from homology"/>